<gene>
    <name evidence="1" type="ORF">EK403_01880</name>
</gene>
<protein>
    <submittedName>
        <fullName evidence="1">Uncharacterized protein</fullName>
    </submittedName>
</protein>
<evidence type="ECO:0000313" key="1">
    <source>
        <dbReference type="EMBL" id="RXF75614.1"/>
    </source>
</evidence>
<name>A0A4Q0MPC8_9HYPH</name>
<dbReference type="EMBL" id="RYFI01000001">
    <property type="protein sequence ID" value="RXF75614.1"/>
    <property type="molecule type" value="Genomic_DNA"/>
</dbReference>
<dbReference type="Proteomes" id="UP000289708">
    <property type="component" value="Unassembled WGS sequence"/>
</dbReference>
<dbReference type="AlphaFoldDB" id="A0A4Q0MPC8"/>
<reference evidence="1 2" key="1">
    <citation type="submission" date="2018-12" db="EMBL/GenBank/DDBJ databases">
        <title>bacterium Hansschlegelia zhihuaiae S113.</title>
        <authorList>
            <person name="He J."/>
        </authorList>
    </citation>
    <scope>NUCLEOTIDE SEQUENCE [LARGE SCALE GENOMIC DNA]</scope>
    <source>
        <strain evidence="1 2">S 113</strain>
    </source>
</reference>
<proteinExistence type="predicted"/>
<evidence type="ECO:0000313" key="2">
    <source>
        <dbReference type="Proteomes" id="UP000289708"/>
    </source>
</evidence>
<dbReference type="RefSeq" id="WP_128775794.1">
    <property type="nucleotide sequence ID" value="NZ_RYFI01000001.1"/>
</dbReference>
<accession>A0A4Q0MPC8</accession>
<keyword evidence="2" id="KW-1185">Reference proteome</keyword>
<organism evidence="1 2">
    <name type="scientific">Hansschlegelia zhihuaiae</name>
    <dbReference type="NCBI Taxonomy" id="405005"/>
    <lineage>
        <taxon>Bacteria</taxon>
        <taxon>Pseudomonadati</taxon>
        <taxon>Pseudomonadota</taxon>
        <taxon>Alphaproteobacteria</taxon>
        <taxon>Hyphomicrobiales</taxon>
        <taxon>Methylopilaceae</taxon>
        <taxon>Hansschlegelia</taxon>
    </lineage>
</organism>
<comment type="caution">
    <text evidence="1">The sequence shown here is derived from an EMBL/GenBank/DDBJ whole genome shotgun (WGS) entry which is preliminary data.</text>
</comment>
<sequence>MLQLVPSPDETDAYALKSGDVVVGVFRFEVDREPPGGRWHFSIFVFHLEDDELPKVGSSREFRDAFRLANHCWSKIIQKLGLRPI</sequence>